<evidence type="ECO:0000259" key="5">
    <source>
        <dbReference type="PROSITE" id="PS50110"/>
    </source>
</evidence>
<evidence type="ECO:0000256" key="4">
    <source>
        <dbReference type="PROSITE-ProRule" id="PRU00169"/>
    </source>
</evidence>
<evidence type="ECO:0000256" key="2">
    <source>
        <dbReference type="ARBA" id="ARBA00022553"/>
    </source>
</evidence>
<dbReference type="Proteomes" id="UP000242520">
    <property type="component" value="Unassembled WGS sequence"/>
</dbReference>
<feature type="modified residue" description="4-aspartylphosphate" evidence="4">
    <location>
        <position position="51"/>
    </location>
</feature>
<dbReference type="EMBL" id="FQXH01000011">
    <property type="protein sequence ID" value="SHH22690.1"/>
    <property type="molecule type" value="Genomic_DNA"/>
</dbReference>
<keyword evidence="2 4" id="KW-0597">Phosphoprotein</keyword>
<evidence type="ECO:0000256" key="1">
    <source>
        <dbReference type="ARBA" id="ARBA00018672"/>
    </source>
</evidence>
<dbReference type="PROSITE" id="PS50110">
    <property type="entry name" value="RESPONSE_REGULATORY"/>
    <property type="match status" value="1"/>
</dbReference>
<sequence length="117" mass="13607">MKKMLIVDDESGLRSLLSSLFRGDYEIYLAEDGKKALDIVNGNRVDVVLLDMKFKNMDGLEILENIRKYDKEVKVFILTAFTDPKKVNRLYELNIEGILQKPFDIFELKEKVDSVLF</sequence>
<dbReference type="AlphaFoldDB" id="A0A1M5R9B5"/>
<dbReference type="InterPro" id="IPR001789">
    <property type="entry name" value="Sig_transdc_resp-reg_receiver"/>
</dbReference>
<dbReference type="PANTHER" id="PTHR44591">
    <property type="entry name" value="STRESS RESPONSE REGULATOR PROTEIN 1"/>
    <property type="match status" value="1"/>
</dbReference>
<dbReference type="SUPFAM" id="SSF52172">
    <property type="entry name" value="CheY-like"/>
    <property type="match status" value="1"/>
</dbReference>
<name>A0A1M5R9B5_9FIRM</name>
<keyword evidence="7" id="KW-1185">Reference proteome</keyword>
<evidence type="ECO:0000256" key="3">
    <source>
        <dbReference type="ARBA" id="ARBA00024867"/>
    </source>
</evidence>
<organism evidence="6 7">
    <name type="scientific">Tepidibacter thalassicus DSM 15285</name>
    <dbReference type="NCBI Taxonomy" id="1123350"/>
    <lineage>
        <taxon>Bacteria</taxon>
        <taxon>Bacillati</taxon>
        <taxon>Bacillota</taxon>
        <taxon>Clostridia</taxon>
        <taxon>Peptostreptococcales</taxon>
        <taxon>Peptostreptococcaceae</taxon>
        <taxon>Tepidibacter</taxon>
    </lineage>
</organism>
<comment type="function">
    <text evidence="3">May play the central regulatory role in sporulation. It may be an element of the effector pathway responsible for the activation of sporulation genes in response to nutritional stress. Spo0A may act in concert with spo0H (a sigma factor) to control the expression of some genes that are critical to the sporulation process.</text>
</comment>
<dbReference type="Gene3D" id="3.40.50.2300">
    <property type="match status" value="1"/>
</dbReference>
<feature type="domain" description="Response regulatory" evidence="5">
    <location>
        <begin position="3"/>
        <end position="116"/>
    </location>
</feature>
<evidence type="ECO:0000313" key="7">
    <source>
        <dbReference type="Proteomes" id="UP000242520"/>
    </source>
</evidence>
<dbReference type="SMART" id="SM00448">
    <property type="entry name" value="REC"/>
    <property type="match status" value="1"/>
</dbReference>
<dbReference type="STRING" id="1123350.SAMN02744040_01277"/>
<dbReference type="InterPro" id="IPR011006">
    <property type="entry name" value="CheY-like_superfamily"/>
</dbReference>
<dbReference type="PANTHER" id="PTHR44591:SF3">
    <property type="entry name" value="RESPONSE REGULATORY DOMAIN-CONTAINING PROTEIN"/>
    <property type="match status" value="1"/>
</dbReference>
<accession>A0A1M5R9B5</accession>
<dbReference type="InterPro" id="IPR050595">
    <property type="entry name" value="Bact_response_regulator"/>
</dbReference>
<reference evidence="7" key="1">
    <citation type="submission" date="2016-11" db="EMBL/GenBank/DDBJ databases">
        <authorList>
            <person name="Varghese N."/>
            <person name="Submissions S."/>
        </authorList>
    </citation>
    <scope>NUCLEOTIDE SEQUENCE [LARGE SCALE GENOMIC DNA]</scope>
    <source>
        <strain evidence="7">DSM 15285</strain>
    </source>
</reference>
<dbReference type="OrthoDB" id="1769137at2"/>
<evidence type="ECO:0000313" key="6">
    <source>
        <dbReference type="EMBL" id="SHH22690.1"/>
    </source>
</evidence>
<dbReference type="RefSeq" id="WP_072724784.1">
    <property type="nucleotide sequence ID" value="NZ_FQXH01000011.1"/>
</dbReference>
<dbReference type="CDD" id="cd00156">
    <property type="entry name" value="REC"/>
    <property type="match status" value="1"/>
</dbReference>
<protein>
    <recommendedName>
        <fullName evidence="1">Stage 0 sporulation protein A homolog</fullName>
    </recommendedName>
</protein>
<dbReference type="GO" id="GO:0000160">
    <property type="term" value="P:phosphorelay signal transduction system"/>
    <property type="evidence" value="ECO:0007669"/>
    <property type="project" value="InterPro"/>
</dbReference>
<proteinExistence type="predicted"/>
<dbReference type="Pfam" id="PF00072">
    <property type="entry name" value="Response_reg"/>
    <property type="match status" value="1"/>
</dbReference>
<gene>
    <name evidence="6" type="ORF">SAMN02744040_01277</name>
</gene>